<feature type="binding site" description="in dimeric form" evidence="16">
    <location>
        <position position="267"/>
    </location>
    <ligand>
        <name>Ca(2+)</name>
        <dbReference type="ChEBI" id="CHEBI:29108"/>
        <label>1</label>
    </ligand>
</feature>
<feature type="chain" id="PRO_5019616784" description="Phospholipase A1" evidence="17">
    <location>
        <begin position="29"/>
        <end position="443"/>
    </location>
</feature>
<evidence type="ECO:0000256" key="2">
    <source>
        <dbReference type="ARBA" id="ARBA00001604"/>
    </source>
</evidence>
<protein>
    <recommendedName>
        <fullName evidence="17">Phospholipase A1</fullName>
        <ecNumber evidence="17">3.1.1.32</ecNumber>
        <ecNumber evidence="17">3.1.1.4</ecNumber>
    </recommendedName>
    <alternativeName>
        <fullName evidence="17">Phosphatidylcholine 1-acylhydrolase</fullName>
    </alternativeName>
</protein>
<keyword evidence="7 16" id="KW-0479">Metal-binding</keyword>
<dbReference type="InterPro" id="IPR036541">
    <property type="entry name" value="PLipase_A1_sf"/>
</dbReference>
<keyword evidence="14 17" id="KW-0998">Cell outer membrane</keyword>
<evidence type="ECO:0000256" key="16">
    <source>
        <dbReference type="PIRSR" id="PIRSR603187-2"/>
    </source>
</evidence>
<evidence type="ECO:0000256" key="6">
    <source>
        <dbReference type="ARBA" id="ARBA00022692"/>
    </source>
</evidence>
<dbReference type="PANTHER" id="PTHR40457:SF1">
    <property type="entry name" value="PHOSPHOLIPASE A1"/>
    <property type="match status" value="1"/>
</dbReference>
<dbReference type="EMBL" id="NSJD01000012">
    <property type="protein sequence ID" value="PAT39844.1"/>
    <property type="molecule type" value="Genomic_DNA"/>
</dbReference>
<dbReference type="Pfam" id="PF02253">
    <property type="entry name" value="PLA1"/>
    <property type="match status" value="1"/>
</dbReference>
<evidence type="ECO:0000256" key="7">
    <source>
        <dbReference type="ARBA" id="ARBA00022723"/>
    </source>
</evidence>
<comment type="subcellular location">
    <subcellularLocation>
        <location evidence="17">Cell outer membrane</location>
        <topology evidence="17">Multi-pass membrane protein</topology>
    </subcellularLocation>
    <text evidence="17">One of the very few enzymes located there.</text>
</comment>
<sequence length="443" mass="48131">MFLHRPPRPLPWALAAGLGLSFSAPATAQPAQAAPPAATLTVHHWQQCDQLRHSDAARLACYDQWAAQQRQPGLAAAPAAPEKSAPNAAMATATAVTATATHDGGGHTAAQPQASGSGLRAPAGAMASAMVNAQAGSAADALALQPPATVVVSANDGCRNPAFGRTARMWELDADTDCGNFRFRGYRPLTIGIAIGDAVNRQPHSPAHADTPPAHQPYQHHEAQLQLSVRTKLASHLLTRGHPTKRDSLWFGYTLNAQWQAFNGQISRPFRNTDHEPELIYIYPLLWQLPGGAQLSHAGLGLNHQSNGQSDPLSRSWNRYYAMLGMELGPHWTLQARLWQRLKEKPGQDDNPGISRRIGRAELLSTWELSQRNTLALTLRHPLRGQNGGSARLEWYRTLGQGFMGGKSNLRLRTSLFHGYGDSLIDYNLKRTTLSIGLSLLDF</sequence>
<feature type="region of interest" description="Disordered" evidence="18">
    <location>
        <begin position="101"/>
        <end position="120"/>
    </location>
</feature>
<comment type="catalytic activity">
    <reaction evidence="1 17">
        <text>a 1,2-diacyl-sn-glycero-3-phosphocholine + H2O = a 2-acyl-sn-glycero-3-phosphocholine + a fatty acid + H(+)</text>
        <dbReference type="Rhea" id="RHEA:18689"/>
        <dbReference type="ChEBI" id="CHEBI:15377"/>
        <dbReference type="ChEBI" id="CHEBI:15378"/>
        <dbReference type="ChEBI" id="CHEBI:28868"/>
        <dbReference type="ChEBI" id="CHEBI:57643"/>
        <dbReference type="ChEBI" id="CHEBI:57875"/>
        <dbReference type="EC" id="3.1.1.32"/>
    </reaction>
</comment>
<dbReference type="InterPro" id="IPR003187">
    <property type="entry name" value="PLipase_A1"/>
</dbReference>
<dbReference type="PRINTS" id="PR01486">
    <property type="entry name" value="PHPHLIPASEA1"/>
</dbReference>
<dbReference type="GO" id="GO:0016042">
    <property type="term" value="P:lipid catabolic process"/>
    <property type="evidence" value="ECO:0007669"/>
    <property type="project" value="UniProtKB-KW"/>
</dbReference>
<keyword evidence="10 16" id="KW-0106">Calcium</keyword>
<evidence type="ECO:0000256" key="4">
    <source>
        <dbReference type="ARBA" id="ARBA00011702"/>
    </source>
</evidence>
<evidence type="ECO:0000313" key="19">
    <source>
        <dbReference type="EMBL" id="PAT39844.1"/>
    </source>
</evidence>
<keyword evidence="13" id="KW-0472">Membrane</keyword>
<keyword evidence="9 17" id="KW-0378">Hydrolase</keyword>
<evidence type="ECO:0000256" key="3">
    <source>
        <dbReference type="ARBA" id="ARBA00010525"/>
    </source>
</evidence>
<evidence type="ECO:0000256" key="8">
    <source>
        <dbReference type="ARBA" id="ARBA00022729"/>
    </source>
</evidence>
<dbReference type="Gene3D" id="2.40.230.10">
    <property type="entry name" value="Phospholipase A1"/>
    <property type="match status" value="1"/>
</dbReference>
<feature type="active site" description="Nucleophile" evidence="15">
    <location>
        <position position="306"/>
    </location>
</feature>
<comment type="cofactor">
    <cofactor evidence="17">
        <name>Ca(2+)</name>
        <dbReference type="ChEBI" id="CHEBI:29108"/>
    </cofactor>
    <text evidence="17">Binds 1 Ca(2+) ion per monomer. In the dimeric form the Ca(2+) is bound by different amino acids with binding of each Ca(2+) shared with ligands coming from each monomer. The Ca(2+) ion may have a role in catalysis.</text>
</comment>
<dbReference type="GO" id="GO:0046872">
    <property type="term" value="F:metal ion binding"/>
    <property type="evidence" value="ECO:0007669"/>
    <property type="project" value="UniProtKB-KW"/>
</dbReference>
<dbReference type="AlphaFoldDB" id="A0A2A2AQ69"/>
<keyword evidence="8 17" id="KW-0732">Signal</keyword>
<evidence type="ECO:0000313" key="20">
    <source>
        <dbReference type="Proteomes" id="UP000218644"/>
    </source>
</evidence>
<dbReference type="EC" id="3.1.1.4" evidence="17"/>
<comment type="function">
    <text evidence="17">Hydrolysis of phosphatidylcholine with phospholipase A2 (EC 3.1.1.4) and phospholipase A1 (EC 3.1.1.32) activities.</text>
</comment>
<feature type="active site" description="Proton acceptor" evidence="15">
    <location>
        <position position="304"/>
    </location>
</feature>
<evidence type="ECO:0000256" key="9">
    <source>
        <dbReference type="ARBA" id="ARBA00022801"/>
    </source>
</evidence>
<dbReference type="GO" id="GO:0008970">
    <property type="term" value="F:phospholipase A1 activity"/>
    <property type="evidence" value="ECO:0007669"/>
    <property type="project" value="UniProtKB-EC"/>
</dbReference>
<proteinExistence type="inferred from homology"/>
<reference evidence="19 20" key="1">
    <citation type="submission" date="2017-08" db="EMBL/GenBank/DDBJ databases">
        <title>WGS of Clinical strains of the CDC Group NO-1 linked to zoonotic infections in humans.</title>
        <authorList>
            <person name="Bernier A.-M."/>
            <person name="Bernard K."/>
        </authorList>
    </citation>
    <scope>NUCLEOTIDE SEQUENCE [LARGE SCALE GENOMIC DNA]</scope>
    <source>
        <strain evidence="19 20">NML79-0751</strain>
    </source>
</reference>
<comment type="similarity">
    <text evidence="3 17">Belongs to the phospholipase A1 family.</text>
</comment>
<comment type="caution">
    <text evidence="19">The sequence shown here is derived from an EMBL/GenBank/DDBJ whole genome shotgun (WGS) entry which is preliminary data.</text>
</comment>
<comment type="catalytic activity">
    <reaction evidence="2 17">
        <text>a 1,2-diacyl-sn-glycero-3-phosphocholine + H2O = a 1-acyl-sn-glycero-3-phosphocholine + a fatty acid + H(+)</text>
        <dbReference type="Rhea" id="RHEA:15801"/>
        <dbReference type="ChEBI" id="CHEBI:15377"/>
        <dbReference type="ChEBI" id="CHEBI:15378"/>
        <dbReference type="ChEBI" id="CHEBI:28868"/>
        <dbReference type="ChEBI" id="CHEBI:57643"/>
        <dbReference type="ChEBI" id="CHEBI:58168"/>
        <dbReference type="EC" id="3.1.1.4"/>
    </reaction>
</comment>
<keyword evidence="12 17" id="KW-0443">Lipid metabolism</keyword>
<accession>A0A2A2AQ69</accession>
<organism evidence="19 20">
    <name type="scientific">Vandammella animalimorsus</name>
    <dbReference type="NCBI Taxonomy" id="2029117"/>
    <lineage>
        <taxon>Bacteria</taxon>
        <taxon>Pseudomonadati</taxon>
        <taxon>Pseudomonadota</taxon>
        <taxon>Betaproteobacteria</taxon>
        <taxon>Burkholderiales</taxon>
        <taxon>Comamonadaceae</taxon>
        <taxon>Vandammella</taxon>
    </lineage>
</organism>
<dbReference type="GO" id="GO:0004623">
    <property type="term" value="F:phospholipase A2 activity"/>
    <property type="evidence" value="ECO:0007669"/>
    <property type="project" value="UniProtKB-EC"/>
</dbReference>
<keyword evidence="5" id="KW-1134">Transmembrane beta strand</keyword>
<dbReference type="GO" id="GO:0009279">
    <property type="term" value="C:cell outer membrane"/>
    <property type="evidence" value="ECO:0007669"/>
    <property type="project" value="UniProtKB-SubCell"/>
</dbReference>
<feature type="signal peptide" evidence="17">
    <location>
        <begin position="1"/>
        <end position="28"/>
    </location>
</feature>
<evidence type="ECO:0000256" key="5">
    <source>
        <dbReference type="ARBA" id="ARBA00022452"/>
    </source>
</evidence>
<feature type="region of interest" description="Disordered" evidence="18">
    <location>
        <begin position="73"/>
        <end position="92"/>
    </location>
</feature>
<keyword evidence="11 17" id="KW-0442">Lipid degradation</keyword>
<evidence type="ECO:0000256" key="12">
    <source>
        <dbReference type="ARBA" id="ARBA00023098"/>
    </source>
</evidence>
<dbReference type="RefSeq" id="WP_095557102.1">
    <property type="nucleotide sequence ID" value="NZ_NSJD01000012.1"/>
</dbReference>
<evidence type="ECO:0000256" key="13">
    <source>
        <dbReference type="ARBA" id="ARBA00023136"/>
    </source>
</evidence>
<dbReference type="EC" id="3.1.1.32" evidence="17"/>
<name>A0A2A2AQ69_9BURK</name>
<evidence type="ECO:0000256" key="11">
    <source>
        <dbReference type="ARBA" id="ARBA00022963"/>
    </source>
</evidence>
<dbReference type="PANTHER" id="PTHR40457">
    <property type="entry name" value="PHOSPHOLIPASE A1"/>
    <property type="match status" value="1"/>
</dbReference>
<feature type="region of interest" description="Disordered" evidence="18">
    <location>
        <begin position="200"/>
        <end position="221"/>
    </location>
</feature>
<evidence type="ECO:0000256" key="10">
    <source>
        <dbReference type="ARBA" id="ARBA00022837"/>
    </source>
</evidence>
<evidence type="ECO:0000256" key="14">
    <source>
        <dbReference type="ARBA" id="ARBA00023237"/>
    </source>
</evidence>
<comment type="subunit">
    <text evidence="4 17">Homodimer; dimerization is reversible, and the dimeric form is the active one.</text>
</comment>
<keyword evidence="6" id="KW-0812">Transmembrane</keyword>
<evidence type="ECO:0000256" key="15">
    <source>
        <dbReference type="PIRSR" id="PIRSR603187-1"/>
    </source>
</evidence>
<evidence type="ECO:0000256" key="17">
    <source>
        <dbReference type="RuleBase" id="RU366027"/>
    </source>
</evidence>
<dbReference type="Proteomes" id="UP000218644">
    <property type="component" value="Unassembled WGS sequence"/>
</dbReference>
<feature type="binding site" description="in dimeric form" evidence="16">
    <location>
        <position position="350"/>
    </location>
    <ligand>
        <name>Ca(2+)</name>
        <dbReference type="ChEBI" id="CHEBI:29108"/>
        <label>1</label>
    </ligand>
</feature>
<evidence type="ECO:0000256" key="18">
    <source>
        <dbReference type="SAM" id="MobiDB-lite"/>
    </source>
</evidence>
<dbReference type="SUPFAM" id="SSF56931">
    <property type="entry name" value="Outer membrane phospholipase A (OMPLA)"/>
    <property type="match status" value="1"/>
</dbReference>
<gene>
    <name evidence="19" type="ORF">CK623_08325</name>
</gene>
<evidence type="ECO:0000256" key="1">
    <source>
        <dbReference type="ARBA" id="ARBA00000111"/>
    </source>
</evidence>
<feature type="binding site" description="in dimeric form" evidence="16">
    <location>
        <position position="314"/>
    </location>
    <ligand>
        <name>Ca(2+)</name>
        <dbReference type="ChEBI" id="CHEBI:29108"/>
        <label>1</label>
    </ligand>
</feature>